<reference evidence="1 2" key="1">
    <citation type="submission" date="2020-05" db="EMBL/GenBank/DDBJ databases">
        <title>Sulfurimonas marisnigri, sp. nov., and Sulfurimonas baltica, sp. nov., manganese oxide reducing chemolithoautotrophs of the class Epsilonproteobacteria isolated from the pelagic redoxclines of the Black and Baltic Seas and emended description of the genus Sulfurimonas.</title>
        <authorList>
            <person name="Henkel J.V."/>
            <person name="Laudan C."/>
            <person name="Werner J."/>
            <person name="Neu T."/>
            <person name="Plewe S."/>
            <person name="Sproer C."/>
            <person name="Bunk B."/>
            <person name="Schulz-Vogt H.N."/>
        </authorList>
    </citation>
    <scope>NUCLEOTIDE SEQUENCE [LARGE SCALE GENOMIC DNA]</scope>
    <source>
        <strain evidence="1 2">SoZ1</strain>
    </source>
</reference>
<evidence type="ECO:0000313" key="1">
    <source>
        <dbReference type="EMBL" id="QOY54054.1"/>
    </source>
</evidence>
<gene>
    <name evidence="1" type="ORF">HUE87_09210</name>
</gene>
<dbReference type="KEGG" id="smas:HUE87_09210"/>
<evidence type="ECO:0000313" key="2">
    <source>
        <dbReference type="Proteomes" id="UP000593836"/>
    </source>
</evidence>
<sequence>MTIRKNFLLDDEIVEHLKEIASRENITQTQVVKDLIEERYQEISIDEKLEALNAFAGSGTGLYGDLTIQEIKANMNV</sequence>
<name>A0A7S7LYZ2_9BACT</name>
<evidence type="ECO:0008006" key="3">
    <source>
        <dbReference type="Google" id="ProtNLM"/>
    </source>
</evidence>
<dbReference type="RefSeq" id="WP_194366040.1">
    <property type="nucleotide sequence ID" value="NZ_CP054493.1"/>
</dbReference>
<dbReference type="AlphaFoldDB" id="A0A7S7LYZ2"/>
<proteinExistence type="predicted"/>
<dbReference type="Proteomes" id="UP000593836">
    <property type="component" value="Chromosome"/>
</dbReference>
<accession>A0A7S7LYZ2</accession>
<protein>
    <recommendedName>
        <fullName evidence="3">CopG family transcriptional regulator</fullName>
    </recommendedName>
</protein>
<dbReference type="EMBL" id="CP054493">
    <property type="protein sequence ID" value="QOY54054.1"/>
    <property type="molecule type" value="Genomic_DNA"/>
</dbReference>
<organism evidence="1 2">
    <name type="scientific">Candidatus Sulfurimonas marisnigri</name>
    <dbReference type="NCBI Taxonomy" id="2740405"/>
    <lineage>
        <taxon>Bacteria</taxon>
        <taxon>Pseudomonadati</taxon>
        <taxon>Campylobacterota</taxon>
        <taxon>Epsilonproteobacteria</taxon>
        <taxon>Campylobacterales</taxon>
        <taxon>Sulfurimonadaceae</taxon>
        <taxon>Sulfurimonas</taxon>
    </lineage>
</organism>
<keyword evidence="2" id="KW-1185">Reference proteome</keyword>